<keyword evidence="7 10" id="KW-0496">Mitochondrion</keyword>
<dbReference type="PANTHER" id="PTHR31961:SF3">
    <property type="entry name" value="SENSITIVE TO HIGH EXPRESSION PROTEIN 9, MITOCHONDRIAL"/>
    <property type="match status" value="1"/>
</dbReference>
<feature type="transmembrane region" description="Helical" evidence="10">
    <location>
        <begin position="140"/>
        <end position="160"/>
    </location>
</feature>
<reference evidence="12 13" key="1">
    <citation type="submission" date="2016-05" db="EMBL/GenBank/DDBJ databases">
        <title>Comparative genomics of biotechnologically important yeasts.</title>
        <authorList>
            <consortium name="DOE Joint Genome Institute"/>
            <person name="Riley R."/>
            <person name="Haridas S."/>
            <person name="Wolfe K.H."/>
            <person name="Lopes M.R."/>
            <person name="Hittinger C.T."/>
            <person name="Goker M."/>
            <person name="Salamov A."/>
            <person name="Wisecaver J."/>
            <person name="Long T.M."/>
            <person name="Aerts A.L."/>
            <person name="Barry K."/>
            <person name="Choi C."/>
            <person name="Clum A."/>
            <person name="Coughlan A.Y."/>
            <person name="Deshpande S."/>
            <person name="Douglass A.P."/>
            <person name="Hanson S.J."/>
            <person name="Klenk H.-P."/>
            <person name="LaButti K."/>
            <person name="Lapidus A."/>
            <person name="Lindquist E."/>
            <person name="Lipzen A."/>
            <person name="Meier-kolthoff J.P."/>
            <person name="Ohm R.A."/>
            <person name="Otillar R.P."/>
            <person name="Pangilinan J."/>
            <person name="Peng Y."/>
            <person name="Rokas A."/>
            <person name="Rosa C.A."/>
            <person name="Scheuner C."/>
            <person name="Sibirny A.A."/>
            <person name="Slot J.C."/>
            <person name="Stielow J.B."/>
            <person name="Sun H."/>
            <person name="Kurtzman C.P."/>
            <person name="Blackwell M."/>
            <person name="Grigoriev I.V."/>
            <person name="Jeffries T.W."/>
        </authorList>
    </citation>
    <scope>NUCLEOTIDE SEQUENCE [LARGE SCALE GENOMIC DNA]</scope>
    <source>
        <strain evidence="12 13">NRRL YB-4993</strain>
    </source>
</reference>
<dbReference type="GeneID" id="30027801"/>
<comment type="subunit">
    <text evidence="10">Homooligomer.</text>
</comment>
<dbReference type="Proteomes" id="UP000092555">
    <property type="component" value="Unassembled WGS sequence"/>
</dbReference>
<feature type="non-terminal residue" evidence="12">
    <location>
        <position position="1"/>
    </location>
</feature>
<evidence type="ECO:0000256" key="6">
    <source>
        <dbReference type="ARBA" id="ARBA00023054"/>
    </source>
</evidence>
<feature type="non-terminal residue" evidence="12">
    <location>
        <position position="280"/>
    </location>
</feature>
<keyword evidence="5 10" id="KW-1133">Transmembrane helix</keyword>
<organism evidence="12 13">
    <name type="scientific">Metschnikowia bicuspidata var. bicuspidata NRRL YB-4993</name>
    <dbReference type="NCBI Taxonomy" id="869754"/>
    <lineage>
        <taxon>Eukaryota</taxon>
        <taxon>Fungi</taxon>
        <taxon>Dikarya</taxon>
        <taxon>Ascomycota</taxon>
        <taxon>Saccharomycotina</taxon>
        <taxon>Pichiomycetes</taxon>
        <taxon>Metschnikowiaceae</taxon>
        <taxon>Metschnikowia</taxon>
    </lineage>
</organism>
<keyword evidence="3 10" id="KW-0999">Mitochondrion inner membrane</keyword>
<evidence type="ECO:0000256" key="3">
    <source>
        <dbReference type="ARBA" id="ARBA00022792"/>
    </source>
</evidence>
<proteinExistence type="inferred from homology"/>
<feature type="transmembrane region" description="Helical" evidence="10">
    <location>
        <begin position="261"/>
        <end position="279"/>
    </location>
</feature>
<dbReference type="RefSeq" id="XP_018712624.1">
    <property type="nucleotide sequence ID" value="XM_018854825.1"/>
</dbReference>
<evidence type="ECO:0000313" key="13">
    <source>
        <dbReference type="Proteomes" id="UP000092555"/>
    </source>
</evidence>
<name>A0A1A0HDZ5_9ASCO</name>
<sequence>VQDSLRLAARSLNDATGYSGIEKHKLLVEQVERDIKQAREAVKIAKASYERAIQNRSDLQKEINELLTRKHTWSPIDVERFTELYKNDHRNQHDEVSSKLALDEAEQNVEAVQIKLTALILTRYHEEQLWSDKIRQALTWGTWMLMGVNIMLFATATFFVEPWKRRKLVNAFQAEVQLKMEEYSAELKSLSQQLSPETADARGTEESVPPETLVLDIETGTHRISFSEITSWKTLQNWVSAFVAAFKVPENTNFSMERPDFAIFSGILVAFGWLFGSLLN</sequence>
<evidence type="ECO:0000256" key="5">
    <source>
        <dbReference type="ARBA" id="ARBA00022989"/>
    </source>
</evidence>
<feature type="coiled-coil region" evidence="11">
    <location>
        <begin position="21"/>
        <end position="69"/>
    </location>
</feature>
<dbReference type="GO" id="GO:0007007">
    <property type="term" value="P:inner mitochondrial membrane organization"/>
    <property type="evidence" value="ECO:0007669"/>
    <property type="project" value="TreeGrafter"/>
</dbReference>
<dbReference type="OrthoDB" id="5595506at2759"/>
<evidence type="ECO:0000256" key="7">
    <source>
        <dbReference type="ARBA" id="ARBA00023128"/>
    </source>
</evidence>
<dbReference type="Pfam" id="PF05546">
    <property type="entry name" value="She9_MDM33"/>
    <property type="match status" value="1"/>
</dbReference>
<comment type="subcellular location">
    <subcellularLocation>
        <location evidence="10">Mitochondrion inner membrane</location>
        <topology evidence="10">Multi-pass membrane protein</topology>
    </subcellularLocation>
</comment>
<evidence type="ECO:0000256" key="2">
    <source>
        <dbReference type="ARBA" id="ARBA00022692"/>
    </source>
</evidence>
<keyword evidence="4 10" id="KW-0809">Transit peptide</keyword>
<comment type="similarity">
    <text evidence="1 10">Belongs to the SHE9 family.</text>
</comment>
<evidence type="ECO:0000256" key="4">
    <source>
        <dbReference type="ARBA" id="ARBA00022946"/>
    </source>
</evidence>
<dbReference type="STRING" id="869754.A0A1A0HDZ5"/>
<evidence type="ECO:0000256" key="9">
    <source>
        <dbReference type="ARBA" id="ARBA00024807"/>
    </source>
</evidence>
<evidence type="ECO:0000313" key="12">
    <source>
        <dbReference type="EMBL" id="OBA22128.1"/>
    </source>
</evidence>
<keyword evidence="2 10" id="KW-0812">Transmembrane</keyword>
<evidence type="ECO:0000256" key="1">
    <source>
        <dbReference type="ARBA" id="ARBA00007472"/>
    </source>
</evidence>
<keyword evidence="8 10" id="KW-0472">Membrane</keyword>
<dbReference type="PANTHER" id="PTHR31961">
    <property type="entry name" value="SENSITIVE TO HIGH EXPRESSION PROTEIN 9, MITOCHONDRIAL"/>
    <property type="match status" value="1"/>
</dbReference>
<dbReference type="AlphaFoldDB" id="A0A1A0HDZ5"/>
<evidence type="ECO:0000256" key="11">
    <source>
        <dbReference type="SAM" id="Coils"/>
    </source>
</evidence>
<comment type="caution">
    <text evidence="12">The sequence shown here is derived from an EMBL/GenBank/DDBJ whole genome shotgun (WGS) entry which is preliminary data.</text>
</comment>
<gene>
    <name evidence="12" type="ORF">METBIDRAFT_18948</name>
</gene>
<keyword evidence="13" id="KW-1185">Reference proteome</keyword>
<dbReference type="InterPro" id="IPR008839">
    <property type="entry name" value="MDM33_fungi"/>
</dbReference>
<accession>A0A1A0HDZ5</accession>
<comment type="function">
    <text evidence="9">Required for the maintenance of the structure of the mitochondrial inner membrane. Involved in mitochondrial morphology. Causes growth arrest when highly overexpressed.</text>
</comment>
<dbReference type="EMBL" id="LXTC01000002">
    <property type="protein sequence ID" value="OBA22128.1"/>
    <property type="molecule type" value="Genomic_DNA"/>
</dbReference>
<keyword evidence="6 11" id="KW-0175">Coiled coil</keyword>
<evidence type="ECO:0000256" key="8">
    <source>
        <dbReference type="ARBA" id="ARBA00023136"/>
    </source>
</evidence>
<protein>
    <recommendedName>
        <fullName evidence="10">Sensitive to high expression protein 9, mitochondrial</fullName>
    </recommendedName>
</protein>
<evidence type="ECO:0000256" key="10">
    <source>
        <dbReference type="RuleBase" id="RU364128"/>
    </source>
</evidence>
<dbReference type="GO" id="GO:0005743">
    <property type="term" value="C:mitochondrial inner membrane"/>
    <property type="evidence" value="ECO:0007669"/>
    <property type="project" value="UniProtKB-SubCell"/>
</dbReference>